<evidence type="ECO:0000313" key="4">
    <source>
        <dbReference type="Proteomes" id="UP000501452"/>
    </source>
</evidence>
<feature type="compositionally biased region" description="Low complexity" evidence="1">
    <location>
        <begin position="44"/>
        <end position="53"/>
    </location>
</feature>
<feature type="transmembrane region" description="Helical" evidence="2">
    <location>
        <begin position="103"/>
        <end position="126"/>
    </location>
</feature>
<accession>A0A6G8Q8H8</accession>
<feature type="transmembrane region" description="Helical" evidence="2">
    <location>
        <begin position="132"/>
        <end position="154"/>
    </location>
</feature>
<dbReference type="Proteomes" id="UP000501452">
    <property type="component" value="Chromosome"/>
</dbReference>
<reference evidence="3 4" key="1">
    <citation type="submission" date="2019-10" db="EMBL/GenBank/DDBJ databases">
        <title>Rubrobacter sp nov SCSIO 52090 isolated from a deep-sea sediment in the South China Sea.</title>
        <authorList>
            <person name="Chen R.W."/>
        </authorList>
    </citation>
    <scope>NUCLEOTIDE SEQUENCE [LARGE SCALE GENOMIC DNA]</scope>
    <source>
        <strain evidence="3 4">SCSIO 52909</strain>
    </source>
</reference>
<sequence length="176" mass="19167">MTEEIGAGQPRFCGRCGAPRSQRDIFCTSCGEQLDYANTREEGSASAVGRRASSGGGAEKGSAVKEAQAKQSNAGFDWTPVGRELKNVGSDLLRETDFMLGNIVVVCVYFLSGFVAFGSLFGWVVAGALGEFFWYLPVSFLLSATVFAVCFVYLRSKVGSRRWKSGFYKGWFGQRD</sequence>
<organism evidence="3 4">
    <name type="scientific">Rubrobacter tropicus</name>
    <dbReference type="NCBI Taxonomy" id="2653851"/>
    <lineage>
        <taxon>Bacteria</taxon>
        <taxon>Bacillati</taxon>
        <taxon>Actinomycetota</taxon>
        <taxon>Rubrobacteria</taxon>
        <taxon>Rubrobacterales</taxon>
        <taxon>Rubrobacteraceae</taxon>
        <taxon>Rubrobacter</taxon>
    </lineage>
</organism>
<dbReference type="AlphaFoldDB" id="A0A6G8Q8H8"/>
<proteinExistence type="predicted"/>
<keyword evidence="2" id="KW-0812">Transmembrane</keyword>
<keyword evidence="2" id="KW-0472">Membrane</keyword>
<protein>
    <recommendedName>
        <fullName evidence="5">Zinc ribbon domain-containing protein</fullName>
    </recommendedName>
</protein>
<evidence type="ECO:0008006" key="5">
    <source>
        <dbReference type="Google" id="ProtNLM"/>
    </source>
</evidence>
<keyword evidence="2" id="KW-1133">Transmembrane helix</keyword>
<feature type="region of interest" description="Disordered" evidence="1">
    <location>
        <begin position="41"/>
        <end position="63"/>
    </location>
</feature>
<dbReference type="KEGG" id="rub:GBA63_09055"/>
<dbReference type="RefSeq" id="WP_166175457.1">
    <property type="nucleotide sequence ID" value="NZ_CP045119.1"/>
</dbReference>
<evidence type="ECO:0000256" key="1">
    <source>
        <dbReference type="SAM" id="MobiDB-lite"/>
    </source>
</evidence>
<evidence type="ECO:0000256" key="2">
    <source>
        <dbReference type="SAM" id="Phobius"/>
    </source>
</evidence>
<gene>
    <name evidence="3" type="ORF">GBA63_09055</name>
</gene>
<evidence type="ECO:0000313" key="3">
    <source>
        <dbReference type="EMBL" id="QIN82780.1"/>
    </source>
</evidence>
<keyword evidence="4" id="KW-1185">Reference proteome</keyword>
<name>A0A6G8Q8H8_9ACTN</name>
<dbReference type="EMBL" id="CP045119">
    <property type="protein sequence ID" value="QIN82780.1"/>
    <property type="molecule type" value="Genomic_DNA"/>
</dbReference>